<evidence type="ECO:0000259" key="6">
    <source>
        <dbReference type="PROSITE" id="PS50158"/>
    </source>
</evidence>
<evidence type="ECO:0000256" key="3">
    <source>
        <dbReference type="ARBA" id="ARBA00022833"/>
    </source>
</evidence>
<dbReference type="SUPFAM" id="SSF57756">
    <property type="entry name" value="Retrovirus zinc finger-like domains"/>
    <property type="match status" value="1"/>
</dbReference>
<evidence type="ECO:0000256" key="1">
    <source>
        <dbReference type="ARBA" id="ARBA00022723"/>
    </source>
</evidence>
<sequence length="572" mass="63847">MELAREAQSSIRSQSHRTEGGTCFHCQKHGHWARACPYKSPNDKPLSIDSPDFPDIQCRCGAGTCVIRISRTPRNPGRKFYACPAKMMGGDCNFFKWCDTVTDHEISKSPQSPPPPSSIPMCSCGAGICRISMEKFGPNAGRRSFICPVKKGQGACNFFQWEDAQVNTKVNDVDETKQCSTHQSAGISQQDTETGKSCSLKEEPLSFQHLERVENSPVKENSCPSNPEAVLGLSEERNMLLIEDRGHDEISKFHSLKLHNAADVTSLDLVHEISRLNVLGWLGRLAFPPPRYLTVPPPKPLFCCVFPSYDPIFVPTDVECDVECLSNLSQSPSDLLRLTHGQDAQTLDVLLEPPGLTNPPNILGGNAVISGSIWAAFRQAALHVQNELLTLLELMNPQDHESMVREANSAFAGLDRLGIDYRPFYERVKKFIGCASTLAQIESTIRNDLASQELMNSYRSKMSHYENISRVHSKAMGAFTSSDDRLHFLQKEAIRVREMLLQIETQLSCCEVETAVLEIHLLQISQDMLETKQNLEGVYKAAGQTIQLQQQREAERSAAKEAMERARVELRQ</sequence>
<dbReference type="PANTHER" id="PTHR33680">
    <property type="entry name" value="OS07G0190500 PROTEIN"/>
    <property type="match status" value="1"/>
</dbReference>
<evidence type="ECO:0000256" key="5">
    <source>
        <dbReference type="SAM" id="MobiDB-lite"/>
    </source>
</evidence>
<dbReference type="PROSITE" id="PS50158">
    <property type="entry name" value="ZF_CCHC"/>
    <property type="match status" value="1"/>
</dbReference>
<feature type="domain" description="GRF-type" evidence="7">
    <location>
        <begin position="122"/>
        <end position="165"/>
    </location>
</feature>
<dbReference type="EMBL" id="CP126661">
    <property type="protein sequence ID" value="WKA04052.1"/>
    <property type="molecule type" value="Genomic_DNA"/>
</dbReference>
<evidence type="ECO:0000259" key="7">
    <source>
        <dbReference type="PROSITE" id="PS51999"/>
    </source>
</evidence>
<evidence type="ECO:0000256" key="4">
    <source>
        <dbReference type="PROSITE-ProRule" id="PRU00047"/>
    </source>
</evidence>
<dbReference type="Gene3D" id="4.10.60.10">
    <property type="entry name" value="Zinc finger, CCHC-type"/>
    <property type="match status" value="1"/>
</dbReference>
<keyword evidence="2 4" id="KW-0863">Zinc-finger</keyword>
<feature type="domain" description="CCHC-type" evidence="6">
    <location>
        <begin position="23"/>
        <end position="37"/>
    </location>
</feature>
<keyword evidence="1" id="KW-0479">Metal-binding</keyword>
<organism evidence="8 9">
    <name type="scientific">Vitis vinifera</name>
    <name type="common">Grape</name>
    <dbReference type="NCBI Taxonomy" id="29760"/>
    <lineage>
        <taxon>Eukaryota</taxon>
        <taxon>Viridiplantae</taxon>
        <taxon>Streptophyta</taxon>
        <taxon>Embryophyta</taxon>
        <taxon>Tracheophyta</taxon>
        <taxon>Spermatophyta</taxon>
        <taxon>Magnoliopsida</taxon>
        <taxon>eudicotyledons</taxon>
        <taxon>Gunneridae</taxon>
        <taxon>Pentapetalae</taxon>
        <taxon>rosids</taxon>
        <taxon>Vitales</taxon>
        <taxon>Vitaceae</taxon>
        <taxon>Viteae</taxon>
        <taxon>Vitis</taxon>
    </lineage>
</organism>
<evidence type="ECO:0000313" key="8">
    <source>
        <dbReference type="EMBL" id="WKA04052.1"/>
    </source>
</evidence>
<reference evidence="8 9" key="1">
    <citation type="journal article" date="2023" name="Hortic Res">
        <title>The complete reference genome for grapevine (Vitis vinifera L.) genetics and breeding.</title>
        <authorList>
            <person name="Shi X."/>
            <person name="Cao S."/>
            <person name="Wang X."/>
            <person name="Huang S."/>
            <person name="Wang Y."/>
            <person name="Liu Z."/>
            <person name="Liu W."/>
            <person name="Leng X."/>
            <person name="Peng Y."/>
            <person name="Wang N."/>
            <person name="Wang Y."/>
            <person name="Ma Z."/>
            <person name="Xu X."/>
            <person name="Zhang F."/>
            <person name="Xue H."/>
            <person name="Zhong H."/>
            <person name="Wang Y."/>
            <person name="Zhang K."/>
            <person name="Velt A."/>
            <person name="Avia K."/>
            <person name="Holtgrawe D."/>
            <person name="Grimplet J."/>
            <person name="Matus J.T."/>
            <person name="Ware D."/>
            <person name="Wu X."/>
            <person name="Wang H."/>
            <person name="Liu C."/>
            <person name="Fang Y."/>
            <person name="Rustenholz C."/>
            <person name="Cheng Z."/>
            <person name="Xiao H."/>
            <person name="Zhou Y."/>
        </authorList>
    </citation>
    <scope>NUCLEOTIDE SEQUENCE [LARGE SCALE GENOMIC DNA]</scope>
    <source>
        <strain evidence="9">cv. Pinot noir / PN40024</strain>
        <tissue evidence="8">Leaf</tissue>
    </source>
</reference>
<keyword evidence="9" id="KW-1185">Reference proteome</keyword>
<feature type="region of interest" description="Disordered" evidence="5">
    <location>
        <begin position="1"/>
        <end position="20"/>
    </location>
</feature>
<name>A0ABY9DAX9_VITVI</name>
<accession>A0ABY9DAX9</accession>
<dbReference type="InterPro" id="IPR010666">
    <property type="entry name" value="Znf_GRF"/>
</dbReference>
<proteinExistence type="predicted"/>
<evidence type="ECO:0000256" key="2">
    <source>
        <dbReference type="ARBA" id="ARBA00022771"/>
    </source>
</evidence>
<evidence type="ECO:0000313" key="9">
    <source>
        <dbReference type="Proteomes" id="UP001227230"/>
    </source>
</evidence>
<dbReference type="Pfam" id="PF00098">
    <property type="entry name" value="zf-CCHC"/>
    <property type="match status" value="1"/>
</dbReference>
<gene>
    <name evidence="8" type="ORF">VitviT2T_022115</name>
</gene>
<keyword evidence="3" id="KW-0862">Zinc</keyword>
<dbReference type="InterPro" id="IPR001878">
    <property type="entry name" value="Znf_CCHC"/>
</dbReference>
<dbReference type="InterPro" id="IPR036875">
    <property type="entry name" value="Znf_CCHC_sf"/>
</dbReference>
<dbReference type="PROSITE" id="PS51999">
    <property type="entry name" value="ZF_GRF"/>
    <property type="match status" value="2"/>
</dbReference>
<protein>
    <recommendedName>
        <fullName evidence="10">CCHC-type domain-containing protein</fullName>
    </recommendedName>
</protein>
<dbReference type="Proteomes" id="UP001227230">
    <property type="component" value="Chromosome 14"/>
</dbReference>
<dbReference type="PANTHER" id="PTHR33680:SF1">
    <property type="entry name" value="OS05G0489500 PROTEIN"/>
    <property type="match status" value="1"/>
</dbReference>
<evidence type="ECO:0008006" key="10">
    <source>
        <dbReference type="Google" id="ProtNLM"/>
    </source>
</evidence>
<feature type="domain" description="GRF-type" evidence="7">
    <location>
        <begin position="58"/>
        <end position="101"/>
    </location>
</feature>
<dbReference type="Pfam" id="PF06839">
    <property type="entry name" value="Zn_ribbon_GRF"/>
    <property type="match status" value="2"/>
</dbReference>